<protein>
    <submittedName>
        <fullName evidence="1">Uncharacterized protein</fullName>
    </submittedName>
</protein>
<accession>A0A9D4F136</accession>
<dbReference type="EMBL" id="JAIWYP010000008">
    <property type="protein sequence ID" value="KAH3789374.1"/>
    <property type="molecule type" value="Genomic_DNA"/>
</dbReference>
<keyword evidence="2" id="KW-1185">Reference proteome</keyword>
<comment type="caution">
    <text evidence="1">The sequence shown here is derived from an EMBL/GenBank/DDBJ whole genome shotgun (WGS) entry which is preliminary data.</text>
</comment>
<gene>
    <name evidence="1" type="ORF">DPMN_167552</name>
</gene>
<dbReference type="AlphaFoldDB" id="A0A9D4F136"/>
<sequence length="89" mass="9540">MDGAVKATLRDSAFIHSEIACNIHVAATGHVFVFGSKSICQVATDGKKILATVDEDGCPRSVFVNVHNSKLLVGMFDIDTITEFKTVIS</sequence>
<proteinExistence type="predicted"/>
<organism evidence="1 2">
    <name type="scientific">Dreissena polymorpha</name>
    <name type="common">Zebra mussel</name>
    <name type="synonym">Mytilus polymorpha</name>
    <dbReference type="NCBI Taxonomy" id="45954"/>
    <lineage>
        <taxon>Eukaryota</taxon>
        <taxon>Metazoa</taxon>
        <taxon>Spiralia</taxon>
        <taxon>Lophotrochozoa</taxon>
        <taxon>Mollusca</taxon>
        <taxon>Bivalvia</taxon>
        <taxon>Autobranchia</taxon>
        <taxon>Heteroconchia</taxon>
        <taxon>Euheterodonta</taxon>
        <taxon>Imparidentia</taxon>
        <taxon>Neoheterodontei</taxon>
        <taxon>Myida</taxon>
        <taxon>Dreissenoidea</taxon>
        <taxon>Dreissenidae</taxon>
        <taxon>Dreissena</taxon>
    </lineage>
</organism>
<dbReference type="Proteomes" id="UP000828390">
    <property type="component" value="Unassembled WGS sequence"/>
</dbReference>
<reference evidence="1" key="1">
    <citation type="journal article" date="2019" name="bioRxiv">
        <title>The Genome of the Zebra Mussel, Dreissena polymorpha: A Resource for Invasive Species Research.</title>
        <authorList>
            <person name="McCartney M.A."/>
            <person name="Auch B."/>
            <person name="Kono T."/>
            <person name="Mallez S."/>
            <person name="Zhang Y."/>
            <person name="Obille A."/>
            <person name="Becker A."/>
            <person name="Abrahante J.E."/>
            <person name="Garbe J."/>
            <person name="Badalamenti J.P."/>
            <person name="Herman A."/>
            <person name="Mangelson H."/>
            <person name="Liachko I."/>
            <person name="Sullivan S."/>
            <person name="Sone E.D."/>
            <person name="Koren S."/>
            <person name="Silverstein K.A.T."/>
            <person name="Beckman K.B."/>
            <person name="Gohl D.M."/>
        </authorList>
    </citation>
    <scope>NUCLEOTIDE SEQUENCE</scope>
    <source>
        <strain evidence="1">Duluth1</strain>
        <tissue evidence="1">Whole animal</tissue>
    </source>
</reference>
<evidence type="ECO:0000313" key="1">
    <source>
        <dbReference type="EMBL" id="KAH3789374.1"/>
    </source>
</evidence>
<reference evidence="1" key="2">
    <citation type="submission" date="2020-11" db="EMBL/GenBank/DDBJ databases">
        <authorList>
            <person name="McCartney M.A."/>
            <person name="Auch B."/>
            <person name="Kono T."/>
            <person name="Mallez S."/>
            <person name="Becker A."/>
            <person name="Gohl D.M."/>
            <person name="Silverstein K.A.T."/>
            <person name="Koren S."/>
            <person name="Bechman K.B."/>
            <person name="Herman A."/>
            <person name="Abrahante J.E."/>
            <person name="Garbe J."/>
        </authorList>
    </citation>
    <scope>NUCLEOTIDE SEQUENCE</scope>
    <source>
        <strain evidence="1">Duluth1</strain>
        <tissue evidence="1">Whole animal</tissue>
    </source>
</reference>
<evidence type="ECO:0000313" key="2">
    <source>
        <dbReference type="Proteomes" id="UP000828390"/>
    </source>
</evidence>
<name>A0A9D4F136_DREPO</name>